<keyword evidence="1" id="KW-1133">Transmembrane helix</keyword>
<proteinExistence type="predicted"/>
<sequence length="99" mass="11191">MTIILITVAAIILQIYLCRRENKRLGLILPAISLLISIIFTLLLYSVPDGSTASIVMQLVSIFLISNIPTLILLAIYIACRITHKRKKQIDIMRIQDLE</sequence>
<dbReference type="EMBL" id="JBHSEP010000019">
    <property type="protein sequence ID" value="MFC4600811.1"/>
    <property type="molecule type" value="Genomic_DNA"/>
</dbReference>
<evidence type="ECO:0000313" key="3">
    <source>
        <dbReference type="Proteomes" id="UP001596028"/>
    </source>
</evidence>
<feature type="transmembrane region" description="Helical" evidence="1">
    <location>
        <begin position="59"/>
        <end position="80"/>
    </location>
</feature>
<keyword evidence="1" id="KW-0812">Transmembrane</keyword>
<keyword evidence="1" id="KW-0472">Membrane</keyword>
<protein>
    <submittedName>
        <fullName evidence="2">Uncharacterized protein</fullName>
    </submittedName>
</protein>
<comment type="caution">
    <text evidence="2">The sequence shown here is derived from an EMBL/GenBank/DDBJ whole genome shotgun (WGS) entry which is preliminary data.</text>
</comment>
<feature type="transmembrane region" description="Helical" evidence="1">
    <location>
        <begin position="25"/>
        <end position="47"/>
    </location>
</feature>
<gene>
    <name evidence="2" type="ORF">ACFO3S_21380</name>
</gene>
<keyword evidence="3" id="KW-1185">Reference proteome</keyword>
<evidence type="ECO:0000256" key="1">
    <source>
        <dbReference type="SAM" id="Phobius"/>
    </source>
</evidence>
<reference evidence="3" key="1">
    <citation type="journal article" date="2019" name="Int. J. Syst. Evol. Microbiol.">
        <title>The Global Catalogue of Microorganisms (GCM) 10K type strain sequencing project: providing services to taxonomists for standard genome sequencing and annotation.</title>
        <authorList>
            <consortium name="The Broad Institute Genomics Platform"/>
            <consortium name="The Broad Institute Genome Sequencing Center for Infectious Disease"/>
            <person name="Wu L."/>
            <person name="Ma J."/>
        </authorList>
    </citation>
    <scope>NUCLEOTIDE SEQUENCE [LARGE SCALE GENOMIC DNA]</scope>
    <source>
        <strain evidence="3">CCUG 49571</strain>
    </source>
</reference>
<dbReference type="Proteomes" id="UP001596028">
    <property type="component" value="Unassembled WGS sequence"/>
</dbReference>
<name>A0ABV9FJA5_9BACL</name>
<organism evidence="2 3">
    <name type="scientific">Cohnella hongkongensis</name>
    <dbReference type="NCBI Taxonomy" id="178337"/>
    <lineage>
        <taxon>Bacteria</taxon>
        <taxon>Bacillati</taxon>
        <taxon>Bacillota</taxon>
        <taxon>Bacilli</taxon>
        <taxon>Bacillales</taxon>
        <taxon>Paenibacillaceae</taxon>
        <taxon>Cohnella</taxon>
    </lineage>
</organism>
<evidence type="ECO:0000313" key="2">
    <source>
        <dbReference type="EMBL" id="MFC4600811.1"/>
    </source>
</evidence>
<dbReference type="RefSeq" id="WP_378100234.1">
    <property type="nucleotide sequence ID" value="NZ_JBHSEP010000019.1"/>
</dbReference>
<accession>A0ABV9FJA5</accession>